<dbReference type="InterPro" id="IPR000415">
    <property type="entry name" value="Nitroreductase-like"/>
</dbReference>
<evidence type="ECO:0000256" key="1">
    <source>
        <dbReference type="ARBA" id="ARBA00007118"/>
    </source>
</evidence>
<name>A0ABT3SGF7_9MYCO</name>
<dbReference type="Pfam" id="PF00881">
    <property type="entry name" value="Nitroreductase"/>
    <property type="match status" value="1"/>
</dbReference>
<proteinExistence type="inferred from homology"/>
<organism evidence="4 5">
    <name type="scientific">Mycobacterium pinniadriaticum</name>
    <dbReference type="NCBI Taxonomy" id="2994102"/>
    <lineage>
        <taxon>Bacteria</taxon>
        <taxon>Bacillati</taxon>
        <taxon>Actinomycetota</taxon>
        <taxon>Actinomycetes</taxon>
        <taxon>Mycobacteriales</taxon>
        <taxon>Mycobacteriaceae</taxon>
        <taxon>Mycobacterium</taxon>
    </lineage>
</organism>
<keyword evidence="5" id="KW-1185">Reference proteome</keyword>
<dbReference type="RefSeq" id="WP_265998339.1">
    <property type="nucleotide sequence ID" value="NZ_JAPJDN010000015.1"/>
</dbReference>
<evidence type="ECO:0000259" key="3">
    <source>
        <dbReference type="Pfam" id="PF00881"/>
    </source>
</evidence>
<protein>
    <submittedName>
        <fullName evidence="4">Nitroreductase family protein</fullName>
    </submittedName>
</protein>
<accession>A0ABT3SGF7</accession>
<dbReference type="CDD" id="cd02062">
    <property type="entry name" value="Nitro_FMN_reductase"/>
    <property type="match status" value="1"/>
</dbReference>
<dbReference type="EMBL" id="JAPJDO010000015">
    <property type="protein sequence ID" value="MCX2938596.1"/>
    <property type="molecule type" value="Genomic_DNA"/>
</dbReference>
<dbReference type="Proteomes" id="UP001300745">
    <property type="component" value="Unassembled WGS sequence"/>
</dbReference>
<dbReference type="SUPFAM" id="SSF55469">
    <property type="entry name" value="FMN-dependent nitroreductase-like"/>
    <property type="match status" value="1"/>
</dbReference>
<comment type="similarity">
    <text evidence="1">Belongs to the nitroreductase family.</text>
</comment>
<feature type="domain" description="Nitroreductase" evidence="3">
    <location>
        <begin position="15"/>
        <end position="183"/>
    </location>
</feature>
<evidence type="ECO:0000313" key="5">
    <source>
        <dbReference type="Proteomes" id="UP001300745"/>
    </source>
</evidence>
<dbReference type="InterPro" id="IPR029479">
    <property type="entry name" value="Nitroreductase"/>
</dbReference>
<dbReference type="PANTHER" id="PTHR43673">
    <property type="entry name" value="NAD(P)H NITROREDUCTASE YDGI-RELATED"/>
    <property type="match status" value="1"/>
</dbReference>
<evidence type="ECO:0000256" key="2">
    <source>
        <dbReference type="ARBA" id="ARBA00023002"/>
    </source>
</evidence>
<comment type="caution">
    <text evidence="4">The sequence shown here is derived from an EMBL/GenBank/DDBJ whole genome shotgun (WGS) entry which is preliminary data.</text>
</comment>
<sequence length="229" mass="25243">MPDCTNDIWKVLSTARSIRRYSGDPVDDETLDRCLEAATWAPNGANGQLWRFIVLSGPQQRAAVAQAAQMALATIEGIYGMSRPAADDNSRIARNNRATYELHDRAGEYTSVLFTAYKNEFASEFLQGGSIYPAIQNFYLAARAQGLGACLTSWASYGGERILREAVGVPEGWFLAGHVVVGWPRGRHGPVRRRPIGDVVFRDRWDPERADITYGRGARPSPGEKSSAH</sequence>
<dbReference type="Gene3D" id="3.40.109.10">
    <property type="entry name" value="NADH Oxidase"/>
    <property type="match status" value="1"/>
</dbReference>
<keyword evidence="2" id="KW-0560">Oxidoreductase</keyword>
<reference evidence="4 5" key="1">
    <citation type="submission" date="2022-11" db="EMBL/GenBank/DDBJ databases">
        <title>Mycobacterium sp. nov.</title>
        <authorList>
            <person name="Papic B."/>
            <person name="Spicic S."/>
            <person name="Duvnjak S."/>
        </authorList>
    </citation>
    <scope>NUCLEOTIDE SEQUENCE [LARGE SCALE GENOMIC DNA]</scope>
    <source>
        <strain evidence="4 5">CVI_P4</strain>
    </source>
</reference>
<evidence type="ECO:0000313" key="4">
    <source>
        <dbReference type="EMBL" id="MCX2938596.1"/>
    </source>
</evidence>
<gene>
    <name evidence="4" type="ORF">ORI27_18010</name>
</gene>
<dbReference type="PANTHER" id="PTHR43673:SF10">
    <property type="entry name" value="NADH DEHYDROGENASE_NAD(P)H NITROREDUCTASE XCC3605-RELATED"/>
    <property type="match status" value="1"/>
</dbReference>